<comment type="similarity">
    <text evidence="2">Belongs to the zinc-containing alcohol dehydrogenase family.</text>
</comment>
<sequence>MSYPTIGYPQVQAYDPRRTTYDPNTERTPVARRLIFTAPRQIGFEDYDDPPLGPEEVRVRTLYSGISAGTELTAYRGTNPYVHKRWDPERRLFLADAAPSTPYPLRGWGYEEVGEVVEVGSGVSDLLPGTRVFGVWNHTTHAVLSAAYLRPRRLPEGLDPLLGIFSRIGSIALNGVHDARIRLGETVAVFGLGALGQIVAQMARASGAQVIGVDLHPARLELARRLGTPVTLDARAGKVAEAVKDLTGGRGADVCLEVTGSTQALNEAIRAAAYSARVVAMGFFQGEAQGLRLGEEFHHNRINLVCSQISGPDPELKYRWDDVRQAQTAIRLQHEGVLDLRPLVTHVRPFEEAAALFEALDQTPEQVVQAVLEFPQP</sequence>
<name>A0A399EVI2_9DEIN</name>
<dbReference type="EC" id="1.1.1.1" evidence="7"/>
<gene>
    <name evidence="7" type="primary">adh</name>
    <name evidence="7" type="ORF">Mterra_01188</name>
</gene>
<dbReference type="CDD" id="cd08255">
    <property type="entry name" value="2-desacetyl-2-hydroxyethyl_bacteriochlorophyllide_like"/>
    <property type="match status" value="1"/>
</dbReference>
<evidence type="ECO:0000256" key="5">
    <source>
        <dbReference type="ARBA" id="ARBA00023002"/>
    </source>
</evidence>
<dbReference type="Proteomes" id="UP000265715">
    <property type="component" value="Unassembled WGS sequence"/>
</dbReference>
<evidence type="ECO:0000256" key="4">
    <source>
        <dbReference type="ARBA" id="ARBA00022833"/>
    </source>
</evidence>
<comment type="caution">
    <text evidence="7">The sequence shown here is derived from an EMBL/GenBank/DDBJ whole genome shotgun (WGS) entry which is preliminary data.</text>
</comment>
<evidence type="ECO:0000313" key="7">
    <source>
        <dbReference type="EMBL" id="RIH87436.1"/>
    </source>
</evidence>
<dbReference type="EMBL" id="QXDL01000035">
    <property type="protein sequence ID" value="RIH87436.1"/>
    <property type="molecule type" value="Genomic_DNA"/>
</dbReference>
<dbReference type="Gene3D" id="3.40.50.720">
    <property type="entry name" value="NAD(P)-binding Rossmann-like Domain"/>
    <property type="match status" value="1"/>
</dbReference>
<proteinExistence type="inferred from homology"/>
<dbReference type="PANTHER" id="PTHR43350">
    <property type="entry name" value="NAD-DEPENDENT ALCOHOL DEHYDROGENASE"/>
    <property type="match status" value="1"/>
</dbReference>
<dbReference type="SUPFAM" id="SSF51735">
    <property type="entry name" value="NAD(P)-binding Rossmann-fold domains"/>
    <property type="match status" value="1"/>
</dbReference>
<dbReference type="GO" id="GO:0046872">
    <property type="term" value="F:metal ion binding"/>
    <property type="evidence" value="ECO:0007669"/>
    <property type="project" value="UniProtKB-KW"/>
</dbReference>
<keyword evidence="5 7" id="KW-0560">Oxidoreductase</keyword>
<dbReference type="PANTHER" id="PTHR43350:SF19">
    <property type="entry name" value="D-GULOSIDE 3-DEHYDROGENASE"/>
    <property type="match status" value="1"/>
</dbReference>
<dbReference type="SMART" id="SM00829">
    <property type="entry name" value="PKS_ER"/>
    <property type="match status" value="1"/>
</dbReference>
<dbReference type="InterPro" id="IPR013149">
    <property type="entry name" value="ADH-like_C"/>
</dbReference>
<evidence type="ECO:0000256" key="3">
    <source>
        <dbReference type="ARBA" id="ARBA00022723"/>
    </source>
</evidence>
<keyword evidence="8" id="KW-1185">Reference proteome</keyword>
<reference evidence="7 8" key="1">
    <citation type="submission" date="2018-08" db="EMBL/GenBank/DDBJ databases">
        <title>Meiothermus terrae DSM 26712 genome sequencing project.</title>
        <authorList>
            <person name="Da Costa M.S."/>
            <person name="Albuquerque L."/>
            <person name="Raposo P."/>
            <person name="Froufe H.J.C."/>
            <person name="Barroso C.S."/>
            <person name="Egas C."/>
        </authorList>
    </citation>
    <scope>NUCLEOTIDE SEQUENCE [LARGE SCALE GENOMIC DNA]</scope>
    <source>
        <strain evidence="7 8">DSM 26712</strain>
    </source>
</reference>
<accession>A0A399EVI2</accession>
<dbReference type="SUPFAM" id="SSF50129">
    <property type="entry name" value="GroES-like"/>
    <property type="match status" value="1"/>
</dbReference>
<feature type="domain" description="Enoyl reductase (ER)" evidence="6">
    <location>
        <begin position="37"/>
        <end position="372"/>
    </location>
</feature>
<keyword evidence="3" id="KW-0479">Metal-binding</keyword>
<protein>
    <submittedName>
        <fullName evidence="7">Alcohol dehydrogenase</fullName>
        <ecNumber evidence="7">1.1.1.1</ecNumber>
    </submittedName>
</protein>
<keyword evidence="4" id="KW-0862">Zinc</keyword>
<comment type="cofactor">
    <cofactor evidence="1">
        <name>Zn(2+)</name>
        <dbReference type="ChEBI" id="CHEBI:29105"/>
    </cofactor>
</comment>
<evidence type="ECO:0000256" key="2">
    <source>
        <dbReference type="ARBA" id="ARBA00008072"/>
    </source>
</evidence>
<evidence type="ECO:0000259" key="6">
    <source>
        <dbReference type="SMART" id="SM00829"/>
    </source>
</evidence>
<evidence type="ECO:0000313" key="8">
    <source>
        <dbReference type="Proteomes" id="UP000265715"/>
    </source>
</evidence>
<dbReference type="Gene3D" id="3.90.180.10">
    <property type="entry name" value="Medium-chain alcohol dehydrogenases, catalytic domain"/>
    <property type="match status" value="2"/>
</dbReference>
<dbReference type="InterPro" id="IPR011032">
    <property type="entry name" value="GroES-like_sf"/>
</dbReference>
<dbReference type="GO" id="GO:0004022">
    <property type="term" value="F:alcohol dehydrogenase (NAD+) activity"/>
    <property type="evidence" value="ECO:0007669"/>
    <property type="project" value="UniProtKB-EC"/>
</dbReference>
<dbReference type="Pfam" id="PF00107">
    <property type="entry name" value="ADH_zinc_N"/>
    <property type="match status" value="1"/>
</dbReference>
<dbReference type="InterPro" id="IPR020843">
    <property type="entry name" value="ER"/>
</dbReference>
<evidence type="ECO:0000256" key="1">
    <source>
        <dbReference type="ARBA" id="ARBA00001947"/>
    </source>
</evidence>
<organism evidence="7 8">
    <name type="scientific">Calidithermus terrae</name>
    <dbReference type="NCBI Taxonomy" id="1408545"/>
    <lineage>
        <taxon>Bacteria</taxon>
        <taxon>Thermotogati</taxon>
        <taxon>Deinococcota</taxon>
        <taxon>Deinococci</taxon>
        <taxon>Thermales</taxon>
        <taxon>Thermaceae</taxon>
        <taxon>Calidithermus</taxon>
    </lineage>
</organism>
<dbReference type="InterPro" id="IPR036291">
    <property type="entry name" value="NAD(P)-bd_dom_sf"/>
</dbReference>
<dbReference type="AlphaFoldDB" id="A0A399EVI2"/>